<evidence type="ECO:0000313" key="1">
    <source>
        <dbReference type="EMBL" id="OPJ88837.1"/>
    </source>
</evidence>
<keyword evidence="2" id="KW-1185">Reference proteome</keyword>
<reference evidence="1 2" key="1">
    <citation type="submission" date="2016-02" db="EMBL/GenBank/DDBJ databases">
        <title>Band-tailed pigeon sequencing and assembly.</title>
        <authorList>
            <person name="Soares A.E."/>
            <person name="Novak B.J."/>
            <person name="Rice E.S."/>
            <person name="O'Connell B."/>
            <person name="Chang D."/>
            <person name="Weber S."/>
            <person name="Shapiro B."/>
        </authorList>
    </citation>
    <scope>NUCLEOTIDE SEQUENCE [LARGE SCALE GENOMIC DNA]</scope>
    <source>
        <strain evidence="1">BTP2013</strain>
        <tissue evidence="1">Blood</tissue>
    </source>
</reference>
<protein>
    <submittedName>
        <fullName evidence="1">Uncharacterized protein</fullName>
    </submittedName>
</protein>
<accession>A0A1V4KXU9</accession>
<name>A0A1V4KXU9_PATFA</name>
<organism evidence="1 2">
    <name type="scientific">Patagioenas fasciata monilis</name>
    <dbReference type="NCBI Taxonomy" id="372326"/>
    <lineage>
        <taxon>Eukaryota</taxon>
        <taxon>Metazoa</taxon>
        <taxon>Chordata</taxon>
        <taxon>Craniata</taxon>
        <taxon>Vertebrata</taxon>
        <taxon>Euteleostomi</taxon>
        <taxon>Archelosauria</taxon>
        <taxon>Archosauria</taxon>
        <taxon>Dinosauria</taxon>
        <taxon>Saurischia</taxon>
        <taxon>Theropoda</taxon>
        <taxon>Coelurosauria</taxon>
        <taxon>Aves</taxon>
        <taxon>Neognathae</taxon>
        <taxon>Neoaves</taxon>
        <taxon>Columbimorphae</taxon>
        <taxon>Columbiformes</taxon>
        <taxon>Columbidae</taxon>
        <taxon>Patagioenas</taxon>
    </lineage>
</organism>
<dbReference type="EMBL" id="LSYS01001493">
    <property type="protein sequence ID" value="OPJ88837.1"/>
    <property type="molecule type" value="Genomic_DNA"/>
</dbReference>
<gene>
    <name evidence="1" type="ORF">AV530_018987</name>
</gene>
<dbReference type="Proteomes" id="UP000190648">
    <property type="component" value="Unassembled WGS sequence"/>
</dbReference>
<comment type="caution">
    <text evidence="1">The sequence shown here is derived from an EMBL/GenBank/DDBJ whole genome shotgun (WGS) entry which is preliminary data.</text>
</comment>
<proteinExistence type="predicted"/>
<evidence type="ECO:0000313" key="2">
    <source>
        <dbReference type="Proteomes" id="UP000190648"/>
    </source>
</evidence>
<dbReference type="AlphaFoldDB" id="A0A1V4KXU9"/>
<sequence length="92" mass="10150">MAGAGPSSWLPAQYDTPQRIAPRTASATFCQTPEVPQLLLNFYSHLCTRHNLLGKRHGIALDMERTLKSCCVHRTTVAATRSGKNIKLPMNT</sequence>